<name>A0ABY4MD51_9ACTN</name>
<gene>
    <name evidence="1" type="ORF">K9S39_31035</name>
</gene>
<dbReference type="EMBL" id="CP086322">
    <property type="protein sequence ID" value="UQA95709.1"/>
    <property type="molecule type" value="Genomic_DNA"/>
</dbReference>
<dbReference type="Proteomes" id="UP000830115">
    <property type="component" value="Chromosome"/>
</dbReference>
<dbReference type="InterPro" id="IPR046269">
    <property type="entry name" value="DUF6302"/>
</dbReference>
<evidence type="ECO:0000313" key="2">
    <source>
        <dbReference type="Proteomes" id="UP000830115"/>
    </source>
</evidence>
<dbReference type="RefSeq" id="WP_248866622.1">
    <property type="nucleotide sequence ID" value="NZ_CP086322.1"/>
</dbReference>
<reference evidence="1" key="1">
    <citation type="submission" date="2021-10" db="EMBL/GenBank/DDBJ databases">
        <title>Streptomyces nigrumlapis sp.nov.,an antimicrobial producing actinobacterium isolated from Black Gobi rocks.</title>
        <authorList>
            <person name="Wen Y."/>
            <person name="Zhang W."/>
            <person name="Liu X.G."/>
        </authorList>
    </citation>
    <scope>NUCLEOTIDE SEQUENCE</scope>
    <source>
        <strain evidence="1">ST13-2-2</strain>
    </source>
</reference>
<evidence type="ECO:0000313" key="1">
    <source>
        <dbReference type="EMBL" id="UQA95709.1"/>
    </source>
</evidence>
<keyword evidence="2" id="KW-1185">Reference proteome</keyword>
<protein>
    <submittedName>
        <fullName evidence="1">Uncharacterized protein</fullName>
    </submittedName>
</protein>
<organism evidence="1 2">
    <name type="scientific">Streptomyces halobius</name>
    <dbReference type="NCBI Taxonomy" id="2879846"/>
    <lineage>
        <taxon>Bacteria</taxon>
        <taxon>Bacillati</taxon>
        <taxon>Actinomycetota</taxon>
        <taxon>Actinomycetes</taxon>
        <taxon>Kitasatosporales</taxon>
        <taxon>Streptomycetaceae</taxon>
        <taxon>Streptomyces</taxon>
    </lineage>
</organism>
<dbReference type="Pfam" id="PF19819">
    <property type="entry name" value="DUF6302"/>
    <property type="match status" value="1"/>
</dbReference>
<sequence>MALPARPFVDLLPPAKAEDEEVEYYRERLEDPALIEAGAAVLIDRYALLAVPAAGQRRGGCLPMPDVVTALAVRAVLAGRPGFPDVRLRWSPYLDACHVVEWGERPPVHEDDAAHGRFYGYSAEAIARFEAGHVRPQGGGFSTARLSASAQLMAGSASKVEKEEPSD</sequence>
<proteinExistence type="predicted"/>
<accession>A0ABY4MD51</accession>